<feature type="domain" description="Copper amine oxidase-like N-terminal" evidence="1">
    <location>
        <begin position="13"/>
        <end position="65"/>
    </location>
</feature>
<dbReference type="Gene3D" id="3.30.457.10">
    <property type="entry name" value="Copper amine oxidase-like, N-terminal domain"/>
    <property type="match status" value="1"/>
</dbReference>
<keyword evidence="3" id="KW-1185">Reference proteome</keyword>
<dbReference type="Proteomes" id="UP000441585">
    <property type="component" value="Unassembled WGS sequence"/>
</dbReference>
<organism evidence="2 3">
    <name type="scientific">Metabacillus idriensis</name>
    <dbReference type="NCBI Taxonomy" id="324768"/>
    <lineage>
        <taxon>Bacteria</taxon>
        <taxon>Bacillati</taxon>
        <taxon>Bacillota</taxon>
        <taxon>Bacilli</taxon>
        <taxon>Bacillales</taxon>
        <taxon>Bacillaceae</taxon>
        <taxon>Metabacillus</taxon>
    </lineage>
</organism>
<comment type="caution">
    <text evidence="2">The sequence shown here is derived from an EMBL/GenBank/DDBJ whole genome shotgun (WGS) entry which is preliminary data.</text>
</comment>
<accession>A0A6I2MEQ1</accession>
<gene>
    <name evidence="2" type="ORF">GJU41_23225</name>
</gene>
<name>A0A6I2MEQ1_9BACI</name>
<sequence length="86" mass="9764">MLIYILIYVDVSNPENSVLFVQKGKTTTEFPVNKNIVTINGKEIELDSVTVQTNGNFYVSKEAVQLVKKINKKRTVRVVFSISLQM</sequence>
<evidence type="ECO:0000313" key="3">
    <source>
        <dbReference type="Proteomes" id="UP000441585"/>
    </source>
</evidence>
<dbReference type="AlphaFoldDB" id="A0A6I2MEQ1"/>
<dbReference type="InterPro" id="IPR012854">
    <property type="entry name" value="Cu_amine_oxidase-like_N"/>
</dbReference>
<dbReference type="InterPro" id="IPR036582">
    <property type="entry name" value="Mao_N_sf"/>
</dbReference>
<dbReference type="RefSeq" id="WP_154319716.1">
    <property type="nucleotide sequence ID" value="NZ_CAJFZX010000011.1"/>
</dbReference>
<proteinExistence type="predicted"/>
<reference evidence="2 3" key="1">
    <citation type="submission" date="2019-11" db="EMBL/GenBank/DDBJ databases">
        <title>Bacillus idriensis genome.</title>
        <authorList>
            <person name="Konopka E.N."/>
            <person name="Newman J.D."/>
        </authorList>
    </citation>
    <scope>NUCLEOTIDE SEQUENCE [LARGE SCALE GENOMIC DNA]</scope>
    <source>
        <strain evidence="2 3">DSM 19097</strain>
    </source>
</reference>
<evidence type="ECO:0000313" key="2">
    <source>
        <dbReference type="EMBL" id="MRX56858.1"/>
    </source>
</evidence>
<dbReference type="Pfam" id="PF07833">
    <property type="entry name" value="Cu_amine_oxidN1"/>
    <property type="match status" value="1"/>
</dbReference>
<dbReference type="EMBL" id="WKKF01000018">
    <property type="protein sequence ID" value="MRX56858.1"/>
    <property type="molecule type" value="Genomic_DNA"/>
</dbReference>
<protein>
    <recommendedName>
        <fullName evidence="1">Copper amine oxidase-like N-terminal domain-containing protein</fullName>
    </recommendedName>
</protein>
<evidence type="ECO:0000259" key="1">
    <source>
        <dbReference type="Pfam" id="PF07833"/>
    </source>
</evidence>
<dbReference type="SUPFAM" id="SSF55383">
    <property type="entry name" value="Copper amine oxidase, domain N"/>
    <property type="match status" value="1"/>
</dbReference>